<dbReference type="GO" id="GO:0008250">
    <property type="term" value="C:oligosaccharyltransferase complex"/>
    <property type="evidence" value="ECO:0007669"/>
    <property type="project" value="InterPro"/>
</dbReference>
<dbReference type="PANTHER" id="PTHR12640:SF0">
    <property type="entry name" value="DOLICHYL-DIPHOSPHOOLIGOSACCHARIDE--PROTEIN GLYCOSYLTRANSFERASE SUBUNIT 2"/>
    <property type="match status" value="1"/>
</dbReference>
<feature type="domain" description="Ribophorin II C-terminal" evidence="9">
    <location>
        <begin position="177"/>
        <end position="280"/>
    </location>
</feature>
<feature type="chain" id="PRO_5044338257" description="Ribophorin II C-terminal domain-containing protein" evidence="8">
    <location>
        <begin position="20"/>
        <end position="285"/>
    </location>
</feature>
<dbReference type="EMBL" id="QGMK01000206">
    <property type="protein sequence ID" value="TVY83306.1"/>
    <property type="molecule type" value="Genomic_DNA"/>
</dbReference>
<organism evidence="10 11">
    <name type="scientific">Lachnellula suecica</name>
    <dbReference type="NCBI Taxonomy" id="602035"/>
    <lineage>
        <taxon>Eukaryota</taxon>
        <taxon>Fungi</taxon>
        <taxon>Dikarya</taxon>
        <taxon>Ascomycota</taxon>
        <taxon>Pezizomycotina</taxon>
        <taxon>Leotiomycetes</taxon>
        <taxon>Helotiales</taxon>
        <taxon>Lachnaceae</taxon>
        <taxon>Lachnellula</taxon>
    </lineage>
</organism>
<evidence type="ECO:0000256" key="4">
    <source>
        <dbReference type="ARBA" id="ARBA00022824"/>
    </source>
</evidence>
<evidence type="ECO:0000256" key="3">
    <source>
        <dbReference type="ARBA" id="ARBA00022729"/>
    </source>
</evidence>
<dbReference type="Pfam" id="PF25147">
    <property type="entry name" value="Ribophorin_II_C"/>
    <property type="match status" value="1"/>
</dbReference>
<evidence type="ECO:0000256" key="6">
    <source>
        <dbReference type="ARBA" id="ARBA00023136"/>
    </source>
</evidence>
<evidence type="ECO:0000313" key="11">
    <source>
        <dbReference type="Proteomes" id="UP000469558"/>
    </source>
</evidence>
<gene>
    <name evidence="10" type="primary">SPCC553.06</name>
    <name evidence="10" type="ORF">LSUE1_G001542</name>
</gene>
<evidence type="ECO:0000256" key="7">
    <source>
        <dbReference type="SAM" id="Phobius"/>
    </source>
</evidence>
<keyword evidence="3 8" id="KW-0732">Signal</keyword>
<dbReference type="InterPro" id="IPR056790">
    <property type="entry name" value="Ribophorin_II_C"/>
</dbReference>
<evidence type="ECO:0000256" key="5">
    <source>
        <dbReference type="ARBA" id="ARBA00022989"/>
    </source>
</evidence>
<dbReference type="PANTHER" id="PTHR12640">
    <property type="entry name" value="RIBOPHORIN II"/>
    <property type="match status" value="1"/>
</dbReference>
<dbReference type="InterPro" id="IPR008814">
    <property type="entry name" value="Swp1"/>
</dbReference>
<feature type="signal peptide" evidence="8">
    <location>
        <begin position="1"/>
        <end position="19"/>
    </location>
</feature>
<evidence type="ECO:0000256" key="1">
    <source>
        <dbReference type="ARBA" id="ARBA00004477"/>
    </source>
</evidence>
<dbReference type="AlphaFoldDB" id="A0A8T9CDH9"/>
<evidence type="ECO:0000259" key="9">
    <source>
        <dbReference type="Pfam" id="PF25147"/>
    </source>
</evidence>
<dbReference type="OrthoDB" id="432292at2759"/>
<keyword evidence="11" id="KW-1185">Reference proteome</keyword>
<keyword evidence="4" id="KW-0256">Endoplasmic reticulum</keyword>
<keyword evidence="6 7" id="KW-0472">Membrane</keyword>
<keyword evidence="5 7" id="KW-1133">Transmembrane helix</keyword>
<evidence type="ECO:0000313" key="10">
    <source>
        <dbReference type="EMBL" id="TVY83306.1"/>
    </source>
</evidence>
<comment type="caution">
    <text evidence="10">The sequence shown here is derived from an EMBL/GenBank/DDBJ whole genome shotgun (WGS) entry which is preliminary data.</text>
</comment>
<feature type="transmembrane region" description="Helical" evidence="7">
    <location>
        <begin position="229"/>
        <end position="249"/>
    </location>
</feature>
<accession>A0A8T9CDH9</accession>
<comment type="subcellular location">
    <subcellularLocation>
        <location evidence="1">Endoplasmic reticulum membrane</location>
        <topology evidence="1">Multi-pass membrane protein</topology>
    </subcellularLocation>
</comment>
<evidence type="ECO:0000256" key="8">
    <source>
        <dbReference type="SAM" id="SignalP"/>
    </source>
</evidence>
<evidence type="ECO:0000256" key="2">
    <source>
        <dbReference type="ARBA" id="ARBA00022692"/>
    </source>
</evidence>
<dbReference type="GO" id="GO:0006487">
    <property type="term" value="P:protein N-linked glycosylation"/>
    <property type="evidence" value="ECO:0007669"/>
    <property type="project" value="TreeGrafter"/>
</dbReference>
<keyword evidence="2 7" id="KW-0812">Transmembrane</keyword>
<sequence>MKFLRSLLPSALLLGAAVAKSASWGFDEAVLTVTAKGAAGLENKLSDHAPLSKAVSLGAQDALKVIITATEDGTPKRPHQAFLLLRDQDSGLETTFPFTMKENGKGKVDFTQKDIPVQLLTSKSPLRATLLLASFGTSIQFSNHVFNLDIKLDPNTALPKYDAPLRYGKLPEINHIFRADPKSGPIIISLFFVGAVLATVPILLGAWAYLGANLDHLGKATSSAPISHILFFGSIVAMEGIFFLYYYTWNLFQTLPVAGVVGLVAFLSGTKALGEVQGRRLAGER</sequence>
<protein>
    <recommendedName>
        <fullName evidence="9">Ribophorin II C-terminal domain-containing protein</fullName>
    </recommendedName>
</protein>
<dbReference type="Proteomes" id="UP000469558">
    <property type="component" value="Unassembled WGS sequence"/>
</dbReference>
<reference evidence="10 11" key="1">
    <citation type="submission" date="2018-05" db="EMBL/GenBank/DDBJ databases">
        <title>Genome sequencing and assembly of the regulated plant pathogen Lachnellula willkommii and related sister species for the development of diagnostic species identification markers.</title>
        <authorList>
            <person name="Giroux E."/>
            <person name="Bilodeau G."/>
        </authorList>
    </citation>
    <scope>NUCLEOTIDE SEQUENCE [LARGE SCALE GENOMIC DNA]</scope>
    <source>
        <strain evidence="10 11">CBS 268.59</strain>
    </source>
</reference>
<name>A0A8T9CDH9_9HELO</name>
<proteinExistence type="predicted"/>
<feature type="transmembrane region" description="Helical" evidence="7">
    <location>
        <begin position="186"/>
        <end position="209"/>
    </location>
</feature>